<sequence length="170" mass="19194">MITIRDAVFEDLQELVDIYNYAIINLTATFDLEPQTIEERKKWFDAHGGAYPLIVAEETGDVIGYATLSPYNIKSAYKATAELSIYIAPDQQGKGIGTKLMEELLKRAEELSYHTLISGITAGNAGSVRLHKRFGFKLVGTMKEVGFKFGEWQNTDYYQLMIHEQFADLV</sequence>
<dbReference type="PANTHER" id="PTHR43072">
    <property type="entry name" value="N-ACETYLTRANSFERASE"/>
    <property type="match status" value="1"/>
</dbReference>
<comment type="caution">
    <text evidence="4">The sequence shown here is derived from an EMBL/GenBank/DDBJ whole genome shotgun (WGS) entry which is preliminary data.</text>
</comment>
<dbReference type="Proteomes" id="UP000270219">
    <property type="component" value="Unassembled WGS sequence"/>
</dbReference>
<keyword evidence="1 4" id="KW-0808">Transferase</keyword>
<accession>A0A498DG85</accession>
<evidence type="ECO:0000259" key="3">
    <source>
        <dbReference type="PROSITE" id="PS51186"/>
    </source>
</evidence>
<name>A0A498DG85_9BACI</name>
<dbReference type="CDD" id="cd04301">
    <property type="entry name" value="NAT_SF"/>
    <property type="match status" value="1"/>
</dbReference>
<evidence type="ECO:0000256" key="1">
    <source>
        <dbReference type="ARBA" id="ARBA00022679"/>
    </source>
</evidence>
<evidence type="ECO:0000313" key="4">
    <source>
        <dbReference type="EMBL" id="RLL43642.1"/>
    </source>
</evidence>
<evidence type="ECO:0000313" key="5">
    <source>
        <dbReference type="Proteomes" id="UP000270219"/>
    </source>
</evidence>
<dbReference type="EMBL" id="RCHR01000004">
    <property type="protein sequence ID" value="RLL43642.1"/>
    <property type="molecule type" value="Genomic_DNA"/>
</dbReference>
<dbReference type="RefSeq" id="WP_121523292.1">
    <property type="nucleotide sequence ID" value="NZ_RCHR01000004.1"/>
</dbReference>
<dbReference type="AlphaFoldDB" id="A0A498DG85"/>
<keyword evidence="2" id="KW-0012">Acyltransferase</keyword>
<dbReference type="Pfam" id="PF13420">
    <property type="entry name" value="Acetyltransf_4"/>
    <property type="match status" value="1"/>
</dbReference>
<feature type="domain" description="N-acetyltransferase" evidence="3">
    <location>
        <begin position="2"/>
        <end position="163"/>
    </location>
</feature>
<protein>
    <submittedName>
        <fullName evidence="4">N-acetyltransferase family protein</fullName>
    </submittedName>
</protein>
<dbReference type="Gene3D" id="3.40.630.30">
    <property type="match status" value="1"/>
</dbReference>
<dbReference type="GO" id="GO:0016747">
    <property type="term" value="F:acyltransferase activity, transferring groups other than amino-acyl groups"/>
    <property type="evidence" value="ECO:0007669"/>
    <property type="project" value="InterPro"/>
</dbReference>
<dbReference type="PROSITE" id="PS51186">
    <property type="entry name" value="GNAT"/>
    <property type="match status" value="1"/>
</dbReference>
<proteinExistence type="predicted"/>
<gene>
    <name evidence="4" type="ORF">D8M04_12010</name>
</gene>
<dbReference type="InterPro" id="IPR016181">
    <property type="entry name" value="Acyl_CoA_acyltransferase"/>
</dbReference>
<dbReference type="OrthoDB" id="9798006at2"/>
<organism evidence="4 5">
    <name type="scientific">Oceanobacillus piezotolerans</name>
    <dbReference type="NCBI Taxonomy" id="2448030"/>
    <lineage>
        <taxon>Bacteria</taxon>
        <taxon>Bacillati</taxon>
        <taxon>Bacillota</taxon>
        <taxon>Bacilli</taxon>
        <taxon>Bacillales</taxon>
        <taxon>Bacillaceae</taxon>
        <taxon>Oceanobacillus</taxon>
    </lineage>
</organism>
<dbReference type="PANTHER" id="PTHR43072:SF23">
    <property type="entry name" value="UPF0039 PROTEIN C11D3.02C"/>
    <property type="match status" value="1"/>
</dbReference>
<reference evidence="4 5" key="1">
    <citation type="submission" date="2018-10" db="EMBL/GenBank/DDBJ databases">
        <title>Oceanobacillus sp. YLB-02 draft genome.</title>
        <authorList>
            <person name="Yu L."/>
        </authorList>
    </citation>
    <scope>NUCLEOTIDE SEQUENCE [LARGE SCALE GENOMIC DNA]</scope>
    <source>
        <strain evidence="4 5">YLB-02</strain>
    </source>
</reference>
<evidence type="ECO:0000256" key="2">
    <source>
        <dbReference type="ARBA" id="ARBA00023315"/>
    </source>
</evidence>
<dbReference type="SUPFAM" id="SSF55729">
    <property type="entry name" value="Acyl-CoA N-acyltransferases (Nat)"/>
    <property type="match status" value="1"/>
</dbReference>
<keyword evidence="5" id="KW-1185">Reference proteome</keyword>
<dbReference type="InterPro" id="IPR000182">
    <property type="entry name" value="GNAT_dom"/>
</dbReference>